<organism evidence="1 2">
    <name type="scientific">Devosia ginsengisoli</name>
    <dbReference type="NCBI Taxonomy" id="400770"/>
    <lineage>
        <taxon>Bacteria</taxon>
        <taxon>Pseudomonadati</taxon>
        <taxon>Pseudomonadota</taxon>
        <taxon>Alphaproteobacteria</taxon>
        <taxon>Hyphomicrobiales</taxon>
        <taxon>Devosiaceae</taxon>
        <taxon>Devosia</taxon>
    </lineage>
</organism>
<dbReference type="RefSeq" id="WP_146288437.1">
    <property type="nucleotide sequence ID" value="NZ_CP042304.1"/>
</dbReference>
<dbReference type="OrthoDB" id="7917007at2"/>
<gene>
    <name evidence="1" type="ORF">FPZ08_02005</name>
</gene>
<proteinExistence type="predicted"/>
<accession>A0A5B8LN01</accession>
<dbReference type="Proteomes" id="UP000315364">
    <property type="component" value="Chromosome"/>
</dbReference>
<sequence length="136" mass="14987">MTRPIRSILRAIAAVRFATLEIKFDLLLRALERRYRPDQPRAPKGTPDGGQWIDDLFSASQQALAATERVRVAAGPKCDGFSSGCQLGGSFGTTGMYRIFGKTLCRSCALKILGIENLPHIEQQETLGRFDSMGQK</sequence>
<name>A0A5B8LN01_9HYPH</name>
<reference evidence="1 2" key="1">
    <citation type="submission" date="2019-07" db="EMBL/GenBank/DDBJ databases">
        <title>Full genome sequence of Devosia sp. Gsoil 520.</title>
        <authorList>
            <person name="Im W.-T."/>
        </authorList>
    </citation>
    <scope>NUCLEOTIDE SEQUENCE [LARGE SCALE GENOMIC DNA]</scope>
    <source>
        <strain evidence="1 2">Gsoil 520</strain>
    </source>
</reference>
<dbReference type="KEGG" id="dea:FPZ08_02005"/>
<dbReference type="EMBL" id="CP042304">
    <property type="protein sequence ID" value="QDZ09628.1"/>
    <property type="molecule type" value="Genomic_DNA"/>
</dbReference>
<evidence type="ECO:0000313" key="1">
    <source>
        <dbReference type="EMBL" id="QDZ09628.1"/>
    </source>
</evidence>
<dbReference type="AlphaFoldDB" id="A0A5B8LN01"/>
<evidence type="ECO:0000313" key="2">
    <source>
        <dbReference type="Proteomes" id="UP000315364"/>
    </source>
</evidence>
<protein>
    <submittedName>
        <fullName evidence="1">Uncharacterized protein</fullName>
    </submittedName>
</protein>
<keyword evidence="2" id="KW-1185">Reference proteome</keyword>